<reference evidence="3 4" key="1">
    <citation type="submission" date="2016-10" db="EMBL/GenBank/DDBJ databases">
        <authorList>
            <person name="de Groot N.N."/>
        </authorList>
    </citation>
    <scope>NUCLEOTIDE SEQUENCE [LARGE SCALE GENOMIC DNA]</scope>
    <source>
        <strain evidence="3 4">CBS 141442</strain>
    </source>
</reference>
<dbReference type="GO" id="GO:0016192">
    <property type="term" value="P:vesicle-mediated transport"/>
    <property type="evidence" value="ECO:0007669"/>
    <property type="project" value="InterPro"/>
</dbReference>
<evidence type="ECO:0000256" key="1">
    <source>
        <dbReference type="ARBA" id="ARBA00009884"/>
    </source>
</evidence>
<dbReference type="InterPro" id="IPR001619">
    <property type="entry name" value="Sec1-like"/>
</dbReference>
<keyword evidence="2" id="KW-0175">Coiled coil</keyword>
<accession>A0A1L0B780</accession>
<feature type="coiled-coil region" evidence="2">
    <location>
        <begin position="321"/>
        <end position="348"/>
    </location>
</feature>
<comment type="similarity">
    <text evidence="1">Belongs to the STXBP/unc-18/SEC1 family.</text>
</comment>
<dbReference type="OrthoDB" id="10262287at2759"/>
<protein>
    <submittedName>
        <fullName evidence="3">CIC11C00000002323</fullName>
    </submittedName>
</protein>
<evidence type="ECO:0000313" key="4">
    <source>
        <dbReference type="Proteomes" id="UP000182334"/>
    </source>
</evidence>
<evidence type="ECO:0000313" key="3">
    <source>
        <dbReference type="EMBL" id="SGZ46653.1"/>
    </source>
</evidence>
<dbReference type="SUPFAM" id="SSF56815">
    <property type="entry name" value="Sec1/munc18-like (SM) proteins"/>
    <property type="match status" value="1"/>
</dbReference>
<proteinExistence type="inferred from homology"/>
<dbReference type="Pfam" id="PF00995">
    <property type="entry name" value="Sec1"/>
    <property type="match status" value="1"/>
</dbReference>
<dbReference type="AlphaFoldDB" id="A0A1L0B780"/>
<evidence type="ECO:0000256" key="2">
    <source>
        <dbReference type="SAM" id="Coils"/>
    </source>
</evidence>
<dbReference type="STRING" id="45354.A0A1L0B780"/>
<dbReference type="InterPro" id="IPR043155">
    <property type="entry name" value="VPS33_dom3b"/>
</dbReference>
<name>A0A1L0B780_9ASCO</name>
<sequence>MSRPELGKKLNAVSTDNLLGLLKRVPTSNNLFVPCRELSPLLNYLTPFLNLKAAGNFDKILWLDALAESQDLHSIIESYSLIILIRPHDLDLLLFSTLWSKVRHNTRITLIVQNLQRSFYYQLANQTFNKNLLLERIANIDESLTTFDISNNVLLMNWKTYPICTQDFVFSIDMDNGGLPLYFNNPLQHVSKLSDAVVDILRYTTSQENMLKLKNAFAKGDHSSLLLNNLLENKIPEMLSESLNWGEQEFYLNALRGNTDLVVLERNLDYFPLLLSHTNYLGFLDDIIGTKDEFNNELNNNVKLQDETYSMLKHINVSSIESLLKDAAKSLRSEREKLEEKNKKTTQTSDLKGYLNDVNALDSRNKEFEKYINLIEEAFGKFDSNKSGNEKYDMAKEWLGIQNNLFDNDYKNRLASVFLLINEFSSFERVVTLVVLVSLSSDGIFQSDFDKIELEIAIHYGLESALTLKNLKEYNLIRVNENSSFLANFQFGRTETVSTSTEGTPAAPGAINEERNYDDISLLGLTGGQDVYKSTYTYTLISKMWNLHPPDDNQVIAKSIEDYTLPNFTLASNTVPLTNRIVESLYFREFLTYSPVNNIYRRPNWKKLNLDTMIKGQTIDENLCDDLDDRKSLLTTGLKEEYVIVVLVGGITRSEISLFQHLQNRLRIKKKTLLVVTSGLVNNRKLLRTMSTIE</sequence>
<dbReference type="EMBL" id="LT635756">
    <property type="protein sequence ID" value="SGZ46653.1"/>
    <property type="molecule type" value="Genomic_DNA"/>
</dbReference>
<dbReference type="Gene3D" id="3.40.50.1910">
    <property type="match status" value="2"/>
</dbReference>
<dbReference type="InterPro" id="IPR027482">
    <property type="entry name" value="Sec1-like_dom2"/>
</dbReference>
<dbReference type="PANTHER" id="PTHR11679">
    <property type="entry name" value="VESICLE PROTEIN SORTING-ASSOCIATED"/>
    <property type="match status" value="1"/>
</dbReference>
<dbReference type="Gene3D" id="1.25.40.850">
    <property type="match status" value="1"/>
</dbReference>
<dbReference type="Proteomes" id="UP000182334">
    <property type="component" value="Chromosome I"/>
</dbReference>
<gene>
    <name evidence="3" type="ORF">SAMEA4029010_CIC11G00000002323</name>
</gene>
<keyword evidence="4" id="KW-1185">Reference proteome</keyword>
<dbReference type="InterPro" id="IPR036045">
    <property type="entry name" value="Sec1-like_sf"/>
</dbReference>
<organism evidence="3 4">
    <name type="scientific">Sungouiella intermedia</name>
    <dbReference type="NCBI Taxonomy" id="45354"/>
    <lineage>
        <taxon>Eukaryota</taxon>
        <taxon>Fungi</taxon>
        <taxon>Dikarya</taxon>
        <taxon>Ascomycota</taxon>
        <taxon>Saccharomycotina</taxon>
        <taxon>Pichiomycetes</taxon>
        <taxon>Metschnikowiaceae</taxon>
        <taxon>Sungouiella</taxon>
    </lineage>
</organism>